<dbReference type="EMBL" id="VSRR010000440">
    <property type="protein sequence ID" value="MPC15598.1"/>
    <property type="molecule type" value="Genomic_DNA"/>
</dbReference>
<accession>A0A5B7D293</accession>
<sequence>MAALMSRLAVSNNSQTTTSWLNSALDLVRLRGREPFRWCPVSHYLNTLCFTHMRPATSQ</sequence>
<gene>
    <name evidence="1" type="ORF">E2C01_008397</name>
</gene>
<name>A0A5B7D293_PORTR</name>
<proteinExistence type="predicted"/>
<comment type="caution">
    <text evidence="1">The sequence shown here is derived from an EMBL/GenBank/DDBJ whole genome shotgun (WGS) entry which is preliminary data.</text>
</comment>
<evidence type="ECO:0000313" key="1">
    <source>
        <dbReference type="EMBL" id="MPC15598.1"/>
    </source>
</evidence>
<organism evidence="1 2">
    <name type="scientific">Portunus trituberculatus</name>
    <name type="common">Swimming crab</name>
    <name type="synonym">Neptunus trituberculatus</name>
    <dbReference type="NCBI Taxonomy" id="210409"/>
    <lineage>
        <taxon>Eukaryota</taxon>
        <taxon>Metazoa</taxon>
        <taxon>Ecdysozoa</taxon>
        <taxon>Arthropoda</taxon>
        <taxon>Crustacea</taxon>
        <taxon>Multicrustacea</taxon>
        <taxon>Malacostraca</taxon>
        <taxon>Eumalacostraca</taxon>
        <taxon>Eucarida</taxon>
        <taxon>Decapoda</taxon>
        <taxon>Pleocyemata</taxon>
        <taxon>Brachyura</taxon>
        <taxon>Eubrachyura</taxon>
        <taxon>Portunoidea</taxon>
        <taxon>Portunidae</taxon>
        <taxon>Portuninae</taxon>
        <taxon>Portunus</taxon>
    </lineage>
</organism>
<reference evidence="1 2" key="1">
    <citation type="submission" date="2019-05" db="EMBL/GenBank/DDBJ databases">
        <title>Another draft genome of Portunus trituberculatus and its Hox gene families provides insights of decapod evolution.</title>
        <authorList>
            <person name="Jeong J.-H."/>
            <person name="Song I."/>
            <person name="Kim S."/>
            <person name="Choi T."/>
            <person name="Kim D."/>
            <person name="Ryu S."/>
            <person name="Kim W."/>
        </authorList>
    </citation>
    <scope>NUCLEOTIDE SEQUENCE [LARGE SCALE GENOMIC DNA]</scope>
    <source>
        <tissue evidence="1">Muscle</tissue>
    </source>
</reference>
<evidence type="ECO:0000313" key="2">
    <source>
        <dbReference type="Proteomes" id="UP000324222"/>
    </source>
</evidence>
<protein>
    <submittedName>
        <fullName evidence="1">Uncharacterized protein</fullName>
    </submittedName>
</protein>
<dbReference type="Proteomes" id="UP000324222">
    <property type="component" value="Unassembled WGS sequence"/>
</dbReference>
<dbReference type="AlphaFoldDB" id="A0A5B7D293"/>
<keyword evidence="2" id="KW-1185">Reference proteome</keyword>